<dbReference type="SUPFAM" id="SSF51905">
    <property type="entry name" value="FAD/NAD(P)-binding domain"/>
    <property type="match status" value="2"/>
</dbReference>
<keyword evidence="2" id="KW-0285">Flavoprotein</keyword>
<evidence type="ECO:0000256" key="2">
    <source>
        <dbReference type="ARBA" id="ARBA00022630"/>
    </source>
</evidence>
<gene>
    <name evidence="6" type="primary">Fmo5</name>
    <name evidence="6" type="ORF">CTRI78_v005809</name>
</gene>
<proteinExistence type="inferred from homology"/>
<dbReference type="AlphaFoldDB" id="A0A4R8RQ86"/>
<dbReference type="EMBL" id="RYZW01000050">
    <property type="protein sequence ID" value="TDZ54991.1"/>
    <property type="molecule type" value="Genomic_DNA"/>
</dbReference>
<evidence type="ECO:0000256" key="3">
    <source>
        <dbReference type="ARBA" id="ARBA00022827"/>
    </source>
</evidence>
<comment type="similarity">
    <text evidence="1">Belongs to the FMO family.</text>
</comment>
<evidence type="ECO:0000256" key="4">
    <source>
        <dbReference type="ARBA" id="ARBA00022857"/>
    </source>
</evidence>
<dbReference type="Gene3D" id="3.50.50.60">
    <property type="entry name" value="FAD/NAD(P)-binding domain"/>
    <property type="match status" value="1"/>
</dbReference>
<name>A0A4R8RQ86_COLTR</name>
<dbReference type="GO" id="GO:0050660">
    <property type="term" value="F:flavin adenine dinucleotide binding"/>
    <property type="evidence" value="ECO:0007669"/>
    <property type="project" value="InterPro"/>
</dbReference>
<evidence type="ECO:0000256" key="5">
    <source>
        <dbReference type="ARBA" id="ARBA00023002"/>
    </source>
</evidence>
<keyword evidence="6" id="KW-0503">Monooxygenase</keyword>
<dbReference type="PIRSF" id="PIRSF000332">
    <property type="entry name" value="FMO"/>
    <property type="match status" value="1"/>
</dbReference>
<keyword evidence="5" id="KW-0560">Oxidoreductase</keyword>
<sequence>MSSSKNIAVVGAGPSGLAAIKEFIAAGHTVRCFEGAHALGGIWLYEPNPTEDTHSVAYNGLVLNSCRETTGFSDFPIDPQRYPIFYSHRLHLRYLQEYAARFGLEKHIRYKTTVVGCAPRKDGSWEVRVRDNGAGDQREELLEFDAVVCGSGFVSKPMVPRVDGRDKFKGEVLHGHFYRTPTAFEGKKVVVIGLGSTAVDIACEAGPLAKKLDLVNKRGAWIVPRFILGKPAEAWNNRSSATWLPFSVQAYLFELIFHHALGKQPAILQPHHKIMEQNPTVRSDFTEKLKSGVFDLHRNDVAAFTETGVLLDDGTALDADVVIFCTGYHRANYPYLPPGALASQDAPYPHMDLYKLLVSPRHENLFVLGQVEAPGPLAPLAEAQARYVAAVLAGKIELPGRGDMMEDIRAFREWQTGHYVNSQRHAVSADYCRYIDALMGPLGAVPSGWTLFGRIFTSGSPLRAWRLYSAVFFDIQTAAQWRLLGDGSRRELAEETLLRVAAGGEVLTDVERASL</sequence>
<evidence type="ECO:0000313" key="7">
    <source>
        <dbReference type="Proteomes" id="UP000295703"/>
    </source>
</evidence>
<dbReference type="PRINTS" id="PR00370">
    <property type="entry name" value="FMOXYGENASE"/>
</dbReference>
<dbReference type="PANTHER" id="PTHR23023">
    <property type="entry name" value="DIMETHYLANILINE MONOOXYGENASE"/>
    <property type="match status" value="1"/>
</dbReference>
<keyword evidence="7" id="KW-1185">Reference proteome</keyword>
<dbReference type="Pfam" id="PF00743">
    <property type="entry name" value="FMO-like"/>
    <property type="match status" value="1"/>
</dbReference>
<protein>
    <submittedName>
        <fullName evidence="6">Dimethylaniline monooxygenase [N-oxide-forming] 5</fullName>
    </submittedName>
</protein>
<evidence type="ECO:0000256" key="1">
    <source>
        <dbReference type="ARBA" id="ARBA00009183"/>
    </source>
</evidence>
<dbReference type="InterPro" id="IPR020946">
    <property type="entry name" value="Flavin_mOase-like"/>
</dbReference>
<evidence type="ECO:0000313" key="6">
    <source>
        <dbReference type="EMBL" id="TDZ54991.1"/>
    </source>
</evidence>
<dbReference type="GO" id="GO:0050661">
    <property type="term" value="F:NADP binding"/>
    <property type="evidence" value="ECO:0007669"/>
    <property type="project" value="InterPro"/>
</dbReference>
<comment type="caution">
    <text evidence="6">The sequence shown here is derived from an EMBL/GenBank/DDBJ whole genome shotgun (WGS) entry which is preliminary data.</text>
</comment>
<organism evidence="6 7">
    <name type="scientific">Colletotrichum trifolii</name>
    <dbReference type="NCBI Taxonomy" id="5466"/>
    <lineage>
        <taxon>Eukaryota</taxon>
        <taxon>Fungi</taxon>
        <taxon>Dikarya</taxon>
        <taxon>Ascomycota</taxon>
        <taxon>Pezizomycotina</taxon>
        <taxon>Sordariomycetes</taxon>
        <taxon>Hypocreomycetidae</taxon>
        <taxon>Glomerellales</taxon>
        <taxon>Glomerellaceae</taxon>
        <taxon>Colletotrichum</taxon>
        <taxon>Colletotrichum orbiculare species complex</taxon>
    </lineage>
</organism>
<accession>A0A4R8RQ86</accession>
<keyword evidence="4" id="KW-0521">NADP</keyword>
<dbReference type="Proteomes" id="UP000295703">
    <property type="component" value="Unassembled WGS sequence"/>
</dbReference>
<dbReference type="InterPro" id="IPR050346">
    <property type="entry name" value="FMO-like"/>
</dbReference>
<dbReference type="InterPro" id="IPR036188">
    <property type="entry name" value="FAD/NAD-bd_sf"/>
</dbReference>
<reference evidence="6 7" key="1">
    <citation type="submission" date="2018-12" db="EMBL/GenBank/DDBJ databases">
        <title>Genome sequence and assembly of Colletotrichum trifolii.</title>
        <authorList>
            <person name="Gan P."/>
            <person name="Shirasu K."/>
        </authorList>
    </citation>
    <scope>NUCLEOTIDE SEQUENCE [LARGE SCALE GENOMIC DNA]</scope>
    <source>
        <strain evidence="6 7">543-2</strain>
    </source>
</reference>
<dbReference type="GO" id="GO:0004499">
    <property type="term" value="F:N,N-dimethylaniline monooxygenase activity"/>
    <property type="evidence" value="ECO:0007669"/>
    <property type="project" value="InterPro"/>
</dbReference>
<dbReference type="InterPro" id="IPR000960">
    <property type="entry name" value="Flavin_mOase"/>
</dbReference>
<keyword evidence="3" id="KW-0274">FAD</keyword>